<dbReference type="PRINTS" id="PR00864">
    <property type="entry name" value="PREPILNPTASE"/>
</dbReference>
<accession>A0A975AIF3</accession>
<comment type="subcellular location">
    <subcellularLocation>
        <location evidence="1">Cell inner membrane</location>
        <topology evidence="1">Multi-pass membrane protein</topology>
    </subcellularLocation>
    <subcellularLocation>
        <location evidence="9">Cell membrane</location>
        <topology evidence="9">Multi-pass membrane protein</topology>
    </subcellularLocation>
</comment>
<dbReference type="GO" id="GO:0006465">
    <property type="term" value="P:signal peptide processing"/>
    <property type="evidence" value="ECO:0007669"/>
    <property type="project" value="TreeGrafter"/>
</dbReference>
<evidence type="ECO:0000313" key="13">
    <source>
        <dbReference type="EMBL" id="QSX09619.1"/>
    </source>
</evidence>
<keyword evidence="6 10" id="KW-1133">Transmembrane helix</keyword>
<name>A0A975AIF3_9FIRM</name>
<dbReference type="PANTHER" id="PTHR30487:SF0">
    <property type="entry name" value="PREPILIN LEADER PEPTIDASE_N-METHYLTRANSFERASE-RELATED"/>
    <property type="match status" value="1"/>
</dbReference>
<feature type="domain" description="Prepilin peptidase A24 N-terminal" evidence="12">
    <location>
        <begin position="6"/>
        <end position="89"/>
    </location>
</feature>
<keyword evidence="9" id="KW-0511">Multifunctional enzyme</keyword>
<dbReference type="EC" id="3.4.23.43" evidence="9"/>
<keyword evidence="7 10" id="KW-0472">Membrane</keyword>
<feature type="transmembrane region" description="Helical" evidence="10">
    <location>
        <begin position="93"/>
        <end position="111"/>
    </location>
</feature>
<comment type="function">
    <text evidence="9">Plays an essential role in type IV pili and type II pseudopili formation by proteolytically removing the leader sequence from substrate proteins and subsequently monomethylating the alpha-amino group of the newly exposed N-terminal phenylalanine.</text>
</comment>
<comment type="similarity">
    <text evidence="2 8">Belongs to the peptidase A24 family.</text>
</comment>
<keyword evidence="9" id="KW-0489">Methyltransferase</keyword>
<feature type="domain" description="Prepilin type IV endopeptidase peptidase" evidence="11">
    <location>
        <begin position="99"/>
        <end position="204"/>
    </location>
</feature>
<evidence type="ECO:0000256" key="6">
    <source>
        <dbReference type="ARBA" id="ARBA00022989"/>
    </source>
</evidence>
<evidence type="ECO:0000259" key="11">
    <source>
        <dbReference type="Pfam" id="PF01478"/>
    </source>
</evidence>
<evidence type="ECO:0000259" key="12">
    <source>
        <dbReference type="Pfam" id="PF06750"/>
    </source>
</evidence>
<keyword evidence="14" id="KW-1185">Reference proteome</keyword>
<evidence type="ECO:0000256" key="5">
    <source>
        <dbReference type="ARBA" id="ARBA00022692"/>
    </source>
</evidence>
<dbReference type="InterPro" id="IPR050882">
    <property type="entry name" value="Prepilin_peptidase/N-MTase"/>
</dbReference>
<feature type="transmembrane region" description="Helical" evidence="10">
    <location>
        <begin position="146"/>
        <end position="167"/>
    </location>
</feature>
<dbReference type="PANTHER" id="PTHR30487">
    <property type="entry name" value="TYPE 4 PREPILIN-LIKE PROTEINS LEADER PEPTIDE-PROCESSING ENZYME"/>
    <property type="match status" value="1"/>
</dbReference>
<evidence type="ECO:0000256" key="4">
    <source>
        <dbReference type="ARBA" id="ARBA00022519"/>
    </source>
</evidence>
<feature type="transmembrane region" description="Helical" evidence="10">
    <location>
        <begin position="179"/>
        <end position="208"/>
    </location>
</feature>
<dbReference type="GO" id="GO:0032259">
    <property type="term" value="P:methylation"/>
    <property type="evidence" value="ECO:0007669"/>
    <property type="project" value="UniProtKB-KW"/>
</dbReference>
<keyword evidence="9" id="KW-0378">Hydrolase</keyword>
<keyword evidence="9" id="KW-0645">Protease</keyword>
<evidence type="ECO:0000256" key="8">
    <source>
        <dbReference type="RuleBase" id="RU003793"/>
    </source>
</evidence>
<organism evidence="13 14">
    <name type="scientific">Alkalibacter rhizosphaerae</name>
    <dbReference type="NCBI Taxonomy" id="2815577"/>
    <lineage>
        <taxon>Bacteria</taxon>
        <taxon>Bacillati</taxon>
        <taxon>Bacillota</taxon>
        <taxon>Clostridia</taxon>
        <taxon>Eubacteriales</taxon>
        <taxon>Eubacteriaceae</taxon>
        <taxon>Alkalibacter</taxon>
    </lineage>
</organism>
<proteinExistence type="inferred from homology"/>
<evidence type="ECO:0000256" key="9">
    <source>
        <dbReference type="RuleBase" id="RU003794"/>
    </source>
</evidence>
<keyword evidence="4" id="KW-0997">Cell inner membrane</keyword>
<feature type="transmembrane region" description="Helical" evidence="10">
    <location>
        <begin position="220"/>
        <end position="243"/>
    </location>
</feature>
<comment type="catalytic activity">
    <reaction evidence="9">
        <text>Typically cleaves a -Gly-|-Phe- bond to release an N-terminal, basic peptide of 5-8 residues from type IV prepilin, and then N-methylates the new N-terminal amino group, the methyl donor being S-adenosyl-L-methionine.</text>
        <dbReference type="EC" id="3.4.23.43"/>
    </reaction>
</comment>
<dbReference type="AlphaFoldDB" id="A0A975AIF3"/>
<dbReference type="GO" id="GO:0008168">
    <property type="term" value="F:methyltransferase activity"/>
    <property type="evidence" value="ECO:0007669"/>
    <property type="project" value="UniProtKB-KW"/>
</dbReference>
<evidence type="ECO:0000256" key="1">
    <source>
        <dbReference type="ARBA" id="ARBA00004429"/>
    </source>
</evidence>
<feature type="transmembrane region" description="Helical" evidence="10">
    <location>
        <begin position="123"/>
        <end position="140"/>
    </location>
</feature>
<feature type="transmembrane region" description="Helical" evidence="10">
    <location>
        <begin position="6"/>
        <end position="23"/>
    </location>
</feature>
<evidence type="ECO:0000256" key="10">
    <source>
        <dbReference type="SAM" id="Phobius"/>
    </source>
</evidence>
<keyword evidence="5 9" id="KW-0812">Transmembrane</keyword>
<evidence type="ECO:0000256" key="3">
    <source>
        <dbReference type="ARBA" id="ARBA00022475"/>
    </source>
</evidence>
<evidence type="ECO:0000313" key="14">
    <source>
        <dbReference type="Proteomes" id="UP000663499"/>
    </source>
</evidence>
<dbReference type="Pfam" id="PF01478">
    <property type="entry name" value="Peptidase_A24"/>
    <property type="match status" value="1"/>
</dbReference>
<dbReference type="Gene3D" id="1.20.120.1220">
    <property type="match status" value="1"/>
</dbReference>
<dbReference type="Pfam" id="PF06750">
    <property type="entry name" value="A24_N_bact"/>
    <property type="match status" value="1"/>
</dbReference>
<sequence length="247" mass="27290">MFVVFVFGLLIGSFLNVVIYRLPEGQSIASPPSHCPQCGTPLKPVDLVPVLSWLMLGGKCRYCKAKVPARYALVELLTGFLFLFTYLQFGLSWMLLVHLVFVAVLIAMTFIDLDHQIIPDELNVFLLVIFVVANLALGFIPWKDAVFGALAGFIPLFLLVLLTGGAGMGMGDVKLMFVLGLYLGLWHTLLTLFLSFIYGGFFGVVLLATKIKKRKDAIPFGPWIALAALTTLYFGSNLISWYLGFLL</sequence>
<keyword evidence="9" id="KW-0808">Transferase</keyword>
<evidence type="ECO:0000256" key="7">
    <source>
        <dbReference type="ARBA" id="ARBA00023136"/>
    </source>
</evidence>
<dbReference type="GO" id="GO:0005886">
    <property type="term" value="C:plasma membrane"/>
    <property type="evidence" value="ECO:0007669"/>
    <property type="project" value="UniProtKB-SubCell"/>
</dbReference>
<feature type="transmembrane region" description="Helical" evidence="10">
    <location>
        <begin position="69"/>
        <end position="87"/>
    </location>
</feature>
<dbReference type="KEGG" id="alka:J0B03_00735"/>
<reference evidence="13" key="1">
    <citation type="submission" date="2021-03" db="EMBL/GenBank/DDBJ databases">
        <title>Alkalibacter marinus sp. nov., isolated from tidal flat sediment.</title>
        <authorList>
            <person name="Namirimu T."/>
            <person name="Yang J.-A."/>
            <person name="Yang S.-H."/>
            <person name="Kim Y.-J."/>
            <person name="Kwon K.K."/>
        </authorList>
    </citation>
    <scope>NUCLEOTIDE SEQUENCE</scope>
    <source>
        <strain evidence="13">ES005</strain>
    </source>
</reference>
<dbReference type="InterPro" id="IPR000045">
    <property type="entry name" value="Prepilin_IV_endopep_pep"/>
</dbReference>
<dbReference type="EC" id="2.1.1.-" evidence="9"/>
<dbReference type="EMBL" id="CP071444">
    <property type="protein sequence ID" value="QSX09619.1"/>
    <property type="molecule type" value="Genomic_DNA"/>
</dbReference>
<protein>
    <recommendedName>
        <fullName evidence="9">Prepilin leader peptidase/N-methyltransferase</fullName>
        <ecNumber evidence="9">2.1.1.-</ecNumber>
        <ecNumber evidence="9">3.4.23.43</ecNumber>
    </recommendedName>
</protein>
<dbReference type="InterPro" id="IPR014032">
    <property type="entry name" value="Peptidase_A24A_bac"/>
</dbReference>
<keyword evidence="3" id="KW-1003">Cell membrane</keyword>
<dbReference type="InterPro" id="IPR010627">
    <property type="entry name" value="Prepilin_pept_A24_N"/>
</dbReference>
<evidence type="ECO:0000256" key="2">
    <source>
        <dbReference type="ARBA" id="ARBA00005801"/>
    </source>
</evidence>
<dbReference type="GO" id="GO:0004190">
    <property type="term" value="F:aspartic-type endopeptidase activity"/>
    <property type="evidence" value="ECO:0007669"/>
    <property type="project" value="UniProtKB-EC"/>
</dbReference>
<gene>
    <name evidence="13" type="ORF">J0B03_00735</name>
</gene>
<dbReference type="Proteomes" id="UP000663499">
    <property type="component" value="Chromosome"/>
</dbReference>